<name>L1JVB4_GUITC</name>
<organism evidence="4">
    <name type="scientific">Guillardia theta (strain CCMP2712)</name>
    <name type="common">Cryptophyte</name>
    <dbReference type="NCBI Taxonomy" id="905079"/>
    <lineage>
        <taxon>Eukaryota</taxon>
        <taxon>Cryptophyceae</taxon>
        <taxon>Pyrenomonadales</taxon>
        <taxon>Geminigeraceae</taxon>
        <taxon>Guillardia</taxon>
    </lineage>
</organism>
<dbReference type="PROSITE" id="PS50011">
    <property type="entry name" value="PROTEIN_KINASE_DOM"/>
    <property type="match status" value="1"/>
</dbReference>
<dbReference type="Gene3D" id="1.10.510.10">
    <property type="entry name" value="Transferase(Phosphotransferase) domain 1"/>
    <property type="match status" value="1"/>
</dbReference>
<dbReference type="HOGENOM" id="CLU_2270837_0_0_1"/>
<evidence type="ECO:0000256" key="2">
    <source>
        <dbReference type="ARBA" id="ARBA00022840"/>
    </source>
</evidence>
<dbReference type="Pfam" id="PF07714">
    <property type="entry name" value="PK_Tyr_Ser-Thr"/>
    <property type="match status" value="1"/>
</dbReference>
<evidence type="ECO:0000256" key="1">
    <source>
        <dbReference type="ARBA" id="ARBA00022741"/>
    </source>
</evidence>
<dbReference type="KEGG" id="gtt:GUITHDRAFT_65443"/>
<dbReference type="PANTHER" id="PTHR24418">
    <property type="entry name" value="TYROSINE-PROTEIN KINASE"/>
    <property type="match status" value="1"/>
</dbReference>
<dbReference type="InterPro" id="IPR000719">
    <property type="entry name" value="Prot_kinase_dom"/>
</dbReference>
<dbReference type="EMBL" id="JH992973">
    <property type="protein sequence ID" value="EKX52307.1"/>
    <property type="molecule type" value="Genomic_DNA"/>
</dbReference>
<accession>L1JVB4</accession>
<dbReference type="GeneID" id="17308727"/>
<evidence type="ECO:0000313" key="4">
    <source>
        <dbReference type="EMBL" id="EKX52307.1"/>
    </source>
</evidence>
<feature type="domain" description="Protein kinase" evidence="3">
    <location>
        <begin position="1"/>
        <end position="103"/>
    </location>
</feature>
<dbReference type="InterPro" id="IPR001245">
    <property type="entry name" value="Ser-Thr/Tyr_kinase_cat_dom"/>
</dbReference>
<dbReference type="OrthoDB" id="8891264at2759"/>
<reference evidence="5" key="3">
    <citation type="submission" date="2015-06" db="UniProtKB">
        <authorList>
            <consortium name="EnsemblProtists"/>
        </authorList>
    </citation>
    <scope>IDENTIFICATION</scope>
</reference>
<evidence type="ECO:0000313" key="6">
    <source>
        <dbReference type="Proteomes" id="UP000011087"/>
    </source>
</evidence>
<dbReference type="PaxDb" id="55529-EKX52307"/>
<sequence>MPSSVAVLKLSKHAKLKEANLFMKISNHPSIVSFFGLCYEDNERYLVTEYSEHGSVNDAMERFEDDFTMQHKLVIVQQACSAMSYLSDSSLLHGNLQARNILL</sequence>
<dbReference type="AlphaFoldDB" id="L1JVB4"/>
<reference evidence="6" key="2">
    <citation type="submission" date="2012-11" db="EMBL/GenBank/DDBJ databases">
        <authorList>
            <person name="Kuo A."/>
            <person name="Curtis B.A."/>
            <person name="Tanifuji G."/>
            <person name="Burki F."/>
            <person name="Gruber A."/>
            <person name="Irimia M."/>
            <person name="Maruyama S."/>
            <person name="Arias M.C."/>
            <person name="Ball S.G."/>
            <person name="Gile G.H."/>
            <person name="Hirakawa Y."/>
            <person name="Hopkins J.F."/>
            <person name="Rensing S.A."/>
            <person name="Schmutz J."/>
            <person name="Symeonidi A."/>
            <person name="Elias M."/>
            <person name="Eveleigh R.J."/>
            <person name="Herman E.K."/>
            <person name="Klute M.J."/>
            <person name="Nakayama T."/>
            <person name="Obornik M."/>
            <person name="Reyes-Prieto A."/>
            <person name="Armbrust E.V."/>
            <person name="Aves S.J."/>
            <person name="Beiko R.G."/>
            <person name="Coutinho P."/>
            <person name="Dacks J.B."/>
            <person name="Durnford D.G."/>
            <person name="Fast N.M."/>
            <person name="Green B.R."/>
            <person name="Grisdale C."/>
            <person name="Hempe F."/>
            <person name="Henrissat B."/>
            <person name="Hoppner M.P."/>
            <person name="Ishida K.-I."/>
            <person name="Kim E."/>
            <person name="Koreny L."/>
            <person name="Kroth P.G."/>
            <person name="Liu Y."/>
            <person name="Malik S.-B."/>
            <person name="Maier U.G."/>
            <person name="McRose D."/>
            <person name="Mock T."/>
            <person name="Neilson J.A."/>
            <person name="Onodera N.T."/>
            <person name="Poole A.M."/>
            <person name="Pritham E.J."/>
            <person name="Richards T.A."/>
            <person name="Rocap G."/>
            <person name="Roy S.W."/>
            <person name="Sarai C."/>
            <person name="Schaack S."/>
            <person name="Shirato S."/>
            <person name="Slamovits C.H."/>
            <person name="Spencer D.F."/>
            <person name="Suzuki S."/>
            <person name="Worden A.Z."/>
            <person name="Zauner S."/>
            <person name="Barry K."/>
            <person name="Bell C."/>
            <person name="Bharti A.K."/>
            <person name="Crow J.A."/>
            <person name="Grimwood J."/>
            <person name="Kramer R."/>
            <person name="Lindquist E."/>
            <person name="Lucas S."/>
            <person name="Salamov A."/>
            <person name="McFadden G.I."/>
            <person name="Lane C.E."/>
            <person name="Keeling P.J."/>
            <person name="Gray M.W."/>
            <person name="Grigoriev I.V."/>
            <person name="Archibald J.M."/>
        </authorList>
    </citation>
    <scope>NUCLEOTIDE SEQUENCE</scope>
    <source>
        <strain evidence="6">CCMP2712</strain>
    </source>
</reference>
<keyword evidence="1" id="KW-0547">Nucleotide-binding</keyword>
<protein>
    <recommendedName>
        <fullName evidence="3">Protein kinase domain-containing protein</fullName>
    </recommendedName>
</protein>
<dbReference type="InterPro" id="IPR011009">
    <property type="entry name" value="Kinase-like_dom_sf"/>
</dbReference>
<dbReference type="STRING" id="905079.L1JVB4"/>
<evidence type="ECO:0000259" key="3">
    <source>
        <dbReference type="PROSITE" id="PS50011"/>
    </source>
</evidence>
<dbReference type="RefSeq" id="XP_005839287.1">
    <property type="nucleotide sequence ID" value="XM_005839230.1"/>
</dbReference>
<dbReference type="Proteomes" id="UP000011087">
    <property type="component" value="Unassembled WGS sequence"/>
</dbReference>
<keyword evidence="6" id="KW-1185">Reference proteome</keyword>
<dbReference type="InterPro" id="IPR050198">
    <property type="entry name" value="Non-receptor_tyrosine_kinases"/>
</dbReference>
<dbReference type="GO" id="GO:0004672">
    <property type="term" value="F:protein kinase activity"/>
    <property type="evidence" value="ECO:0007669"/>
    <property type="project" value="InterPro"/>
</dbReference>
<keyword evidence="2" id="KW-0067">ATP-binding</keyword>
<proteinExistence type="predicted"/>
<gene>
    <name evidence="4" type="ORF">GUITHDRAFT_65443</name>
</gene>
<evidence type="ECO:0000313" key="5">
    <source>
        <dbReference type="EnsemblProtists" id="EKX52307"/>
    </source>
</evidence>
<dbReference type="EnsemblProtists" id="EKX52307">
    <property type="protein sequence ID" value="EKX52307"/>
    <property type="gene ID" value="GUITHDRAFT_65443"/>
</dbReference>
<dbReference type="SUPFAM" id="SSF56112">
    <property type="entry name" value="Protein kinase-like (PK-like)"/>
    <property type="match status" value="1"/>
</dbReference>
<reference evidence="4 6" key="1">
    <citation type="journal article" date="2012" name="Nature">
        <title>Algal genomes reveal evolutionary mosaicism and the fate of nucleomorphs.</title>
        <authorList>
            <consortium name="DOE Joint Genome Institute"/>
            <person name="Curtis B.A."/>
            <person name="Tanifuji G."/>
            <person name="Burki F."/>
            <person name="Gruber A."/>
            <person name="Irimia M."/>
            <person name="Maruyama S."/>
            <person name="Arias M.C."/>
            <person name="Ball S.G."/>
            <person name="Gile G.H."/>
            <person name="Hirakawa Y."/>
            <person name="Hopkins J.F."/>
            <person name="Kuo A."/>
            <person name="Rensing S.A."/>
            <person name="Schmutz J."/>
            <person name="Symeonidi A."/>
            <person name="Elias M."/>
            <person name="Eveleigh R.J."/>
            <person name="Herman E.K."/>
            <person name="Klute M.J."/>
            <person name="Nakayama T."/>
            <person name="Obornik M."/>
            <person name="Reyes-Prieto A."/>
            <person name="Armbrust E.V."/>
            <person name="Aves S.J."/>
            <person name="Beiko R.G."/>
            <person name="Coutinho P."/>
            <person name="Dacks J.B."/>
            <person name="Durnford D.G."/>
            <person name="Fast N.M."/>
            <person name="Green B.R."/>
            <person name="Grisdale C.J."/>
            <person name="Hempel F."/>
            <person name="Henrissat B."/>
            <person name="Hoppner M.P."/>
            <person name="Ishida K."/>
            <person name="Kim E."/>
            <person name="Koreny L."/>
            <person name="Kroth P.G."/>
            <person name="Liu Y."/>
            <person name="Malik S.B."/>
            <person name="Maier U.G."/>
            <person name="McRose D."/>
            <person name="Mock T."/>
            <person name="Neilson J.A."/>
            <person name="Onodera N.T."/>
            <person name="Poole A.M."/>
            <person name="Pritham E.J."/>
            <person name="Richards T.A."/>
            <person name="Rocap G."/>
            <person name="Roy S.W."/>
            <person name="Sarai C."/>
            <person name="Schaack S."/>
            <person name="Shirato S."/>
            <person name="Slamovits C.H."/>
            <person name="Spencer D.F."/>
            <person name="Suzuki S."/>
            <person name="Worden A.Z."/>
            <person name="Zauner S."/>
            <person name="Barry K."/>
            <person name="Bell C."/>
            <person name="Bharti A.K."/>
            <person name="Crow J.A."/>
            <person name="Grimwood J."/>
            <person name="Kramer R."/>
            <person name="Lindquist E."/>
            <person name="Lucas S."/>
            <person name="Salamov A."/>
            <person name="McFadden G.I."/>
            <person name="Lane C.E."/>
            <person name="Keeling P.J."/>
            <person name="Gray M.W."/>
            <person name="Grigoriev I.V."/>
            <person name="Archibald J.M."/>
        </authorList>
    </citation>
    <scope>NUCLEOTIDE SEQUENCE</scope>
    <source>
        <strain evidence="4 6">CCMP2712</strain>
    </source>
</reference>
<dbReference type="GO" id="GO:0005524">
    <property type="term" value="F:ATP binding"/>
    <property type="evidence" value="ECO:0007669"/>
    <property type="project" value="UniProtKB-KW"/>
</dbReference>
<dbReference type="eggNOG" id="KOG0197">
    <property type="taxonomic scope" value="Eukaryota"/>
</dbReference>
<feature type="non-terminal residue" evidence="4">
    <location>
        <position position="103"/>
    </location>
</feature>